<dbReference type="OrthoDB" id="269227at2759"/>
<dbReference type="PROSITE" id="PS00624">
    <property type="entry name" value="GMC_OXRED_2"/>
    <property type="match status" value="1"/>
</dbReference>
<evidence type="ECO:0000256" key="4">
    <source>
        <dbReference type="ARBA" id="ARBA00022827"/>
    </source>
</evidence>
<dbReference type="PANTHER" id="PTHR11552:SF201">
    <property type="entry name" value="GLUCOSE-METHANOL-CHOLINE OXIDOREDUCTASE N-TERMINAL DOMAIN-CONTAINING PROTEIN"/>
    <property type="match status" value="1"/>
</dbReference>
<keyword evidence="5" id="KW-0560">Oxidoreductase</keyword>
<comment type="caution">
    <text evidence="12">The sequence shown here is derived from an EMBL/GenBank/DDBJ whole genome shotgun (WGS) entry which is preliminary data.</text>
</comment>
<gene>
    <name evidence="12" type="ORF">B2J93_4561</name>
</gene>
<dbReference type="GO" id="GO:0016614">
    <property type="term" value="F:oxidoreductase activity, acting on CH-OH group of donors"/>
    <property type="evidence" value="ECO:0007669"/>
    <property type="project" value="InterPro"/>
</dbReference>
<dbReference type="GO" id="GO:0050660">
    <property type="term" value="F:flavin adenine dinucleotide binding"/>
    <property type="evidence" value="ECO:0007669"/>
    <property type="project" value="InterPro"/>
</dbReference>
<reference evidence="12 13" key="1">
    <citation type="submission" date="2017-04" db="EMBL/GenBank/DDBJ databases">
        <title>Draft genome sequence of Marssonina coronaria NL1: causal agent of apple blotch.</title>
        <authorList>
            <person name="Cheng Q."/>
        </authorList>
    </citation>
    <scope>NUCLEOTIDE SEQUENCE [LARGE SCALE GENOMIC DNA]</scope>
    <source>
        <strain evidence="12 13">NL1</strain>
    </source>
</reference>
<dbReference type="PIRSF" id="PIRSF000137">
    <property type="entry name" value="Alcohol_oxidase"/>
    <property type="match status" value="1"/>
</dbReference>
<comment type="cofactor">
    <cofactor evidence="1 7">
        <name>FAD</name>
        <dbReference type="ChEBI" id="CHEBI:57692"/>
    </cofactor>
</comment>
<feature type="active site" description="Proton donor" evidence="6">
    <location>
        <position position="530"/>
    </location>
</feature>
<proteinExistence type="inferred from homology"/>
<evidence type="ECO:0000256" key="5">
    <source>
        <dbReference type="ARBA" id="ARBA00023002"/>
    </source>
</evidence>
<dbReference type="PANTHER" id="PTHR11552">
    <property type="entry name" value="GLUCOSE-METHANOL-CHOLINE GMC OXIDOREDUCTASE"/>
    <property type="match status" value="1"/>
</dbReference>
<dbReference type="InParanoid" id="A0A218Z7G5"/>
<dbReference type="Proteomes" id="UP000242519">
    <property type="component" value="Unassembled WGS sequence"/>
</dbReference>
<feature type="domain" description="Glucose-methanol-choline oxidoreductase N-terminal" evidence="10">
    <location>
        <begin position="105"/>
        <end position="128"/>
    </location>
</feature>
<dbReference type="Gene3D" id="3.30.560.10">
    <property type="entry name" value="Glucose Oxidase, domain 3"/>
    <property type="match status" value="1"/>
</dbReference>
<sequence length="593" mass="63171">MSPSLISLVPFLSLLATTHGLPTTGLTYDYVIVGAGTSGLAVANRLSELPNITVAVIEAGDSVLNNANVSSIGGYSLAFGTDIDYAYQTVNQTYANGAAQTLRAGKAIGGTSTINGMSYTRAEDVQLDAWEELGNSGWNWKSLLPYYIKSEQFQTPANWQIATGITYDPEVHGFRGPLKVGFANSISNSTIAGTTLNQTYAHLGQPWNHDVNDGKMRGLTSNPSTVDQAGNVREDAARAYYWPFENRNNLVMHSNTVANRILWKETGGLSGAVAGGVEITSANGTIGTIFASKEVILSAGAIRSSGILELSGIGNPDILEPLGIQVVVDLPTVGENLQDQVNNEISYSGNSSFAGSSSLVAYPNAGDIYGGNLSSLAEAVSAKIPSYAATVANASNHVVSEADLLKFFNIQYDLIFKSNIPILEIFNSVGASYVSLQFWSLLPFSRGNIHIKSADPREALTINPNFFMLDFDLNMQVESARFIRNTLAKAEPLAAIISGESSPGLSVLAEDADEAAFGQWIKDSYRSNFHPVGTTAMMARDIGGVVSDRLVVYGTENVRVVDAGILPFQLCGHLTSTLYAVAEKAADMIKEDA</sequence>
<feature type="binding site" evidence="7">
    <location>
        <position position="111"/>
    </location>
    <ligand>
        <name>FAD</name>
        <dbReference type="ChEBI" id="CHEBI:57692"/>
    </ligand>
</feature>
<evidence type="ECO:0000313" key="13">
    <source>
        <dbReference type="Proteomes" id="UP000242519"/>
    </source>
</evidence>
<dbReference type="Gene3D" id="3.50.50.60">
    <property type="entry name" value="FAD/NAD(P)-binding domain"/>
    <property type="match status" value="1"/>
</dbReference>
<feature type="signal peptide" evidence="9">
    <location>
        <begin position="1"/>
        <end position="20"/>
    </location>
</feature>
<dbReference type="EMBL" id="MZNU01000153">
    <property type="protein sequence ID" value="OWP03997.1"/>
    <property type="molecule type" value="Genomic_DNA"/>
</dbReference>
<name>A0A218Z7G5_9HELO</name>
<dbReference type="PROSITE" id="PS00623">
    <property type="entry name" value="GMC_OXRED_1"/>
    <property type="match status" value="1"/>
</dbReference>
<feature type="domain" description="Glucose-methanol-choline oxidoreductase N-terminal" evidence="11">
    <location>
        <begin position="300"/>
        <end position="314"/>
    </location>
</feature>
<evidence type="ECO:0000256" key="7">
    <source>
        <dbReference type="PIRSR" id="PIRSR000137-2"/>
    </source>
</evidence>
<dbReference type="SUPFAM" id="SSF54373">
    <property type="entry name" value="FAD-linked reductases, C-terminal domain"/>
    <property type="match status" value="1"/>
</dbReference>
<keyword evidence="9" id="KW-0732">Signal</keyword>
<organism evidence="12 13">
    <name type="scientific">Diplocarpon coronariae</name>
    <dbReference type="NCBI Taxonomy" id="2795749"/>
    <lineage>
        <taxon>Eukaryota</taxon>
        <taxon>Fungi</taxon>
        <taxon>Dikarya</taxon>
        <taxon>Ascomycota</taxon>
        <taxon>Pezizomycotina</taxon>
        <taxon>Leotiomycetes</taxon>
        <taxon>Helotiales</taxon>
        <taxon>Drepanopezizaceae</taxon>
        <taxon>Diplocarpon</taxon>
    </lineage>
</organism>
<dbReference type="InterPro" id="IPR000172">
    <property type="entry name" value="GMC_OxRdtase_N"/>
</dbReference>
<dbReference type="InterPro" id="IPR007867">
    <property type="entry name" value="GMC_OxRtase_C"/>
</dbReference>
<dbReference type="Pfam" id="PF00732">
    <property type="entry name" value="GMC_oxred_N"/>
    <property type="match status" value="1"/>
</dbReference>
<evidence type="ECO:0000256" key="2">
    <source>
        <dbReference type="ARBA" id="ARBA00010790"/>
    </source>
</evidence>
<dbReference type="STRING" id="503106.A0A218Z7G5"/>
<evidence type="ECO:0000313" key="12">
    <source>
        <dbReference type="EMBL" id="OWP03997.1"/>
    </source>
</evidence>
<evidence type="ECO:0000256" key="1">
    <source>
        <dbReference type="ARBA" id="ARBA00001974"/>
    </source>
</evidence>
<evidence type="ECO:0000256" key="8">
    <source>
        <dbReference type="RuleBase" id="RU003968"/>
    </source>
</evidence>
<feature type="active site" description="Proton acceptor" evidence="6">
    <location>
        <position position="573"/>
    </location>
</feature>
<dbReference type="Pfam" id="PF05199">
    <property type="entry name" value="GMC_oxred_C"/>
    <property type="match status" value="1"/>
</dbReference>
<dbReference type="InterPro" id="IPR012132">
    <property type="entry name" value="GMC_OxRdtase"/>
</dbReference>
<protein>
    <submittedName>
        <fullName evidence="12">Glucose oxidase</fullName>
    </submittedName>
</protein>
<keyword evidence="3 8" id="KW-0285">Flavoprotein</keyword>
<evidence type="ECO:0000256" key="9">
    <source>
        <dbReference type="SAM" id="SignalP"/>
    </source>
</evidence>
<dbReference type="AlphaFoldDB" id="A0A218Z7G5"/>
<dbReference type="Gene3D" id="4.10.450.10">
    <property type="entry name" value="Glucose Oxidase, domain 2"/>
    <property type="match status" value="1"/>
</dbReference>
<evidence type="ECO:0000256" key="3">
    <source>
        <dbReference type="ARBA" id="ARBA00022630"/>
    </source>
</evidence>
<evidence type="ECO:0000259" key="10">
    <source>
        <dbReference type="PROSITE" id="PS00623"/>
    </source>
</evidence>
<evidence type="ECO:0000256" key="6">
    <source>
        <dbReference type="PIRSR" id="PIRSR000137-1"/>
    </source>
</evidence>
<keyword evidence="13" id="KW-1185">Reference proteome</keyword>
<dbReference type="InterPro" id="IPR036188">
    <property type="entry name" value="FAD/NAD-bd_sf"/>
</dbReference>
<evidence type="ECO:0000259" key="11">
    <source>
        <dbReference type="PROSITE" id="PS00624"/>
    </source>
</evidence>
<feature type="chain" id="PRO_5012465573" evidence="9">
    <location>
        <begin position="21"/>
        <end position="593"/>
    </location>
</feature>
<feature type="binding site" evidence="7">
    <location>
        <begin position="37"/>
        <end position="38"/>
    </location>
    <ligand>
        <name>FAD</name>
        <dbReference type="ChEBI" id="CHEBI:57692"/>
    </ligand>
</feature>
<accession>A0A218Z7G5</accession>
<dbReference type="InterPro" id="IPR027424">
    <property type="entry name" value="Glucose_Oxidase_domain_2"/>
</dbReference>
<dbReference type="SUPFAM" id="SSF51905">
    <property type="entry name" value="FAD/NAD(P)-binding domain"/>
    <property type="match status" value="1"/>
</dbReference>
<keyword evidence="4 7" id="KW-0274">FAD</keyword>
<comment type="similarity">
    <text evidence="2 8">Belongs to the GMC oxidoreductase family.</text>
</comment>